<dbReference type="InterPro" id="IPR023186">
    <property type="entry name" value="IUNH"/>
</dbReference>
<dbReference type="RefSeq" id="WP_246406307.1">
    <property type="nucleotide sequence ID" value="NZ_JACCFS010000001.1"/>
</dbReference>
<evidence type="ECO:0000313" key="4">
    <source>
        <dbReference type="EMBL" id="NYJ35995.1"/>
    </source>
</evidence>
<name>A0A7Z0ERG5_9ACTN</name>
<proteinExistence type="predicted"/>
<protein>
    <submittedName>
        <fullName evidence="4">Inosine-uridine nucleoside N-ribohydrolase</fullName>
    </submittedName>
</protein>
<dbReference type="Gene3D" id="3.90.245.10">
    <property type="entry name" value="Ribonucleoside hydrolase-like"/>
    <property type="match status" value="1"/>
</dbReference>
<dbReference type="InterPro" id="IPR036452">
    <property type="entry name" value="Ribo_hydro-like"/>
</dbReference>
<keyword evidence="5" id="KW-1185">Reference proteome</keyword>
<evidence type="ECO:0000256" key="2">
    <source>
        <dbReference type="ARBA" id="ARBA00023295"/>
    </source>
</evidence>
<gene>
    <name evidence="4" type="ORF">HNR10_003876</name>
</gene>
<dbReference type="SUPFAM" id="SSF53590">
    <property type="entry name" value="Nucleoside hydrolase"/>
    <property type="match status" value="1"/>
</dbReference>
<comment type="caution">
    <text evidence="4">The sequence shown here is derived from an EMBL/GenBank/DDBJ whole genome shotgun (WGS) entry which is preliminary data.</text>
</comment>
<evidence type="ECO:0000259" key="3">
    <source>
        <dbReference type="Pfam" id="PF01156"/>
    </source>
</evidence>
<dbReference type="PANTHER" id="PTHR12304">
    <property type="entry name" value="INOSINE-URIDINE PREFERRING NUCLEOSIDE HYDROLASE"/>
    <property type="match status" value="1"/>
</dbReference>
<dbReference type="AlphaFoldDB" id="A0A7Z0ERG5"/>
<dbReference type="GO" id="GO:0006152">
    <property type="term" value="P:purine nucleoside catabolic process"/>
    <property type="evidence" value="ECO:0007669"/>
    <property type="project" value="TreeGrafter"/>
</dbReference>
<dbReference type="GO" id="GO:0005829">
    <property type="term" value="C:cytosol"/>
    <property type="evidence" value="ECO:0007669"/>
    <property type="project" value="TreeGrafter"/>
</dbReference>
<keyword evidence="1 4" id="KW-0378">Hydrolase</keyword>
<dbReference type="InterPro" id="IPR001910">
    <property type="entry name" value="Inosine/uridine_hydrolase_dom"/>
</dbReference>
<dbReference type="GO" id="GO:0008477">
    <property type="term" value="F:purine nucleosidase activity"/>
    <property type="evidence" value="ECO:0007669"/>
    <property type="project" value="TreeGrafter"/>
</dbReference>
<sequence length="355" mass="38882">MDMSYSDDDDDRGIDELRAEREALIALGDRLPGSAIGDLAAELGQGASWPRNLRGTPMIVDTDIGGDPDDAIALAAAARTVPELALVLTNDETGGAAGYGQRARFARFLLSLMGCRDVRVVAGHSVGDSRYFCAGPLIHEAVPAQPTDVVGAVRELLETFEGPVRWVGMGAFSNLARVLEEIPEAGERLQVTQMGGAINYRDPSRAEHNVRMDVDAAHRVFAAVESGRLPELRLVTSDVTFRPEMEVTRESGLYRMLGETGGRGWQGLLRAHLNQWFSSFHPGSMQHDALTLTAALRKTFVNMNLARVRLDELGRMSLSDSGTEVWMSASAKYEPFNRWLEKTLTTVDHSTDVRR</sequence>
<dbReference type="EMBL" id="JACCFS010000001">
    <property type="protein sequence ID" value="NYJ35995.1"/>
    <property type="molecule type" value="Genomic_DNA"/>
</dbReference>
<reference evidence="4 5" key="1">
    <citation type="submission" date="2020-07" db="EMBL/GenBank/DDBJ databases">
        <title>Sequencing the genomes of 1000 actinobacteria strains.</title>
        <authorList>
            <person name="Klenk H.-P."/>
        </authorList>
    </citation>
    <scope>NUCLEOTIDE SEQUENCE [LARGE SCALE GENOMIC DNA]</scope>
    <source>
        <strain evidence="4 5">DSM 44442</strain>
    </source>
</reference>
<dbReference type="PANTHER" id="PTHR12304:SF59">
    <property type="entry name" value="INOSINE-URIDINE PREFERRING NUCLEOSIDE HYDROLASE FAMILY PROTEIN"/>
    <property type="match status" value="1"/>
</dbReference>
<evidence type="ECO:0000256" key="1">
    <source>
        <dbReference type="ARBA" id="ARBA00022801"/>
    </source>
</evidence>
<keyword evidence="2" id="KW-0326">Glycosidase</keyword>
<accession>A0A7Z0ERG5</accession>
<feature type="domain" description="Inosine/uridine-preferring nucleoside hydrolase" evidence="3">
    <location>
        <begin position="58"/>
        <end position="316"/>
    </location>
</feature>
<evidence type="ECO:0000313" key="5">
    <source>
        <dbReference type="Proteomes" id="UP000572051"/>
    </source>
</evidence>
<organism evidence="4 5">
    <name type="scientific">Nocardiopsis aegyptia</name>
    <dbReference type="NCBI Taxonomy" id="220378"/>
    <lineage>
        <taxon>Bacteria</taxon>
        <taxon>Bacillati</taxon>
        <taxon>Actinomycetota</taxon>
        <taxon>Actinomycetes</taxon>
        <taxon>Streptosporangiales</taxon>
        <taxon>Nocardiopsidaceae</taxon>
        <taxon>Nocardiopsis</taxon>
    </lineage>
</organism>
<dbReference type="Pfam" id="PF01156">
    <property type="entry name" value="IU_nuc_hydro"/>
    <property type="match status" value="1"/>
</dbReference>
<dbReference type="Proteomes" id="UP000572051">
    <property type="component" value="Unassembled WGS sequence"/>
</dbReference>